<evidence type="ECO:0000313" key="2">
    <source>
        <dbReference type="EMBL" id="KPX93781.1"/>
    </source>
</evidence>
<name>A0A0P9UXC7_9PSED</name>
<gene>
    <name evidence="2" type="ORF">ALO64_00506</name>
</gene>
<feature type="domain" description="HTH cro/C1-type" evidence="1">
    <location>
        <begin position="35"/>
        <end position="71"/>
    </location>
</feature>
<dbReference type="GO" id="GO:0003677">
    <property type="term" value="F:DNA binding"/>
    <property type="evidence" value="ECO:0007669"/>
    <property type="project" value="InterPro"/>
</dbReference>
<dbReference type="InterPro" id="IPR001387">
    <property type="entry name" value="Cro/C1-type_HTH"/>
</dbReference>
<dbReference type="Gene3D" id="1.10.260.40">
    <property type="entry name" value="lambda repressor-like DNA-binding domains"/>
    <property type="match status" value="1"/>
</dbReference>
<dbReference type="Pfam" id="PF01381">
    <property type="entry name" value="HTH_3"/>
    <property type="match status" value="1"/>
</dbReference>
<dbReference type="InterPro" id="IPR010982">
    <property type="entry name" value="Lambda_DNA-bd_dom_sf"/>
</dbReference>
<reference evidence="2 3" key="1">
    <citation type="submission" date="2015-09" db="EMBL/GenBank/DDBJ databases">
        <title>Genome announcement of multiple Pseudomonas syringae strains.</title>
        <authorList>
            <person name="Thakur S."/>
            <person name="Wang P.W."/>
            <person name="Gong Y."/>
            <person name="Weir B.S."/>
            <person name="Guttman D.S."/>
        </authorList>
    </citation>
    <scope>NUCLEOTIDE SEQUENCE [LARGE SCALE GENOMIC DNA]</scope>
    <source>
        <strain evidence="2 3">ICMP6289</strain>
    </source>
</reference>
<dbReference type="PATRIC" id="fig|86176.4.peg.555"/>
<comment type="caution">
    <text evidence="2">The sequence shown here is derived from an EMBL/GenBank/DDBJ whole genome shotgun (WGS) entry which is preliminary data.</text>
</comment>
<dbReference type="AlphaFoldDB" id="A0A0P9UXC7"/>
<dbReference type="SUPFAM" id="SSF47413">
    <property type="entry name" value="lambda repressor-like DNA-binding domains"/>
    <property type="match status" value="1"/>
</dbReference>
<dbReference type="CDD" id="cd00093">
    <property type="entry name" value="HTH_XRE"/>
    <property type="match status" value="1"/>
</dbReference>
<evidence type="ECO:0000259" key="1">
    <source>
        <dbReference type="PROSITE" id="PS50943"/>
    </source>
</evidence>
<organism evidence="2 3">
    <name type="scientific">Pseudomonas meliae</name>
    <dbReference type="NCBI Taxonomy" id="86176"/>
    <lineage>
        <taxon>Bacteria</taxon>
        <taxon>Pseudomonadati</taxon>
        <taxon>Pseudomonadota</taxon>
        <taxon>Gammaproteobacteria</taxon>
        <taxon>Pseudomonadales</taxon>
        <taxon>Pseudomonadaceae</taxon>
        <taxon>Pseudomonas</taxon>
    </lineage>
</organism>
<dbReference type="Proteomes" id="UP000050455">
    <property type="component" value="Unassembled WGS sequence"/>
</dbReference>
<keyword evidence="3" id="KW-1185">Reference proteome</keyword>
<sequence length="90" mass="9751">MVYIHPIRNASVDAEAIHAAGPANRLNHLRSGTCAGIDRSHMGKIERGEHMPTLAIILRVAEALGVTSALLMAETEENLKSLREPPDTKD</sequence>
<proteinExistence type="predicted"/>
<accession>A0A0P9UXC7</accession>
<protein>
    <recommendedName>
        <fullName evidence="1">HTH cro/C1-type domain-containing protein</fullName>
    </recommendedName>
</protein>
<dbReference type="EMBL" id="LJQT01000080">
    <property type="protein sequence ID" value="KPX93781.1"/>
    <property type="molecule type" value="Genomic_DNA"/>
</dbReference>
<dbReference type="PROSITE" id="PS50943">
    <property type="entry name" value="HTH_CROC1"/>
    <property type="match status" value="1"/>
</dbReference>
<evidence type="ECO:0000313" key="3">
    <source>
        <dbReference type="Proteomes" id="UP000050455"/>
    </source>
</evidence>